<feature type="compositionally biased region" description="Basic and acidic residues" evidence="1">
    <location>
        <begin position="1"/>
        <end position="11"/>
    </location>
</feature>
<keyword evidence="3" id="KW-1185">Reference proteome</keyword>
<accession>A0ABR0FFK2</accession>
<comment type="caution">
    <text evidence="2">The sequence shown here is derived from an EMBL/GenBank/DDBJ whole genome shotgun (WGS) entry which is preliminary data.</text>
</comment>
<dbReference type="GeneID" id="87899832"/>
<dbReference type="EMBL" id="JAFFGZ010000007">
    <property type="protein sequence ID" value="KAK4642077.1"/>
    <property type="molecule type" value="Genomic_DNA"/>
</dbReference>
<evidence type="ECO:0000313" key="3">
    <source>
        <dbReference type="Proteomes" id="UP001322138"/>
    </source>
</evidence>
<feature type="region of interest" description="Disordered" evidence="1">
    <location>
        <begin position="1"/>
        <end position="37"/>
    </location>
</feature>
<evidence type="ECO:0000256" key="1">
    <source>
        <dbReference type="SAM" id="MobiDB-lite"/>
    </source>
</evidence>
<name>A0ABR0FFK2_9PEZI</name>
<evidence type="ECO:0000313" key="2">
    <source>
        <dbReference type="EMBL" id="KAK4642077.1"/>
    </source>
</evidence>
<dbReference type="RefSeq" id="XP_062731053.1">
    <property type="nucleotide sequence ID" value="XM_062880350.1"/>
</dbReference>
<gene>
    <name evidence="2" type="ORF">QC761_511852</name>
</gene>
<dbReference type="Proteomes" id="UP001322138">
    <property type="component" value="Unassembled WGS sequence"/>
</dbReference>
<feature type="compositionally biased region" description="Basic and acidic residues" evidence="1">
    <location>
        <begin position="22"/>
        <end position="31"/>
    </location>
</feature>
<proteinExistence type="predicted"/>
<sequence length="150" mass="16650">MSVDTEDKCAESTRPFAVESLPADHPDHNDASSDSAEDVLELVPNTLDIGDKPSPELIKRYQSYMGYNVDRMCDAVLDPQNTIGMKTFAAGAGLSLMGQKMEEISTSHELLRGDVEELKTEKDMTSVSAKFLRDGVVKVEEKLEEFGLYW</sequence>
<reference evidence="2 3" key="1">
    <citation type="journal article" date="2023" name="bioRxiv">
        <title>High-quality genome assemblies of four members of thePodospora anserinaspecies complex.</title>
        <authorList>
            <person name="Ament-Velasquez S.L."/>
            <person name="Vogan A.A."/>
            <person name="Wallerman O."/>
            <person name="Hartmann F."/>
            <person name="Gautier V."/>
            <person name="Silar P."/>
            <person name="Giraud T."/>
            <person name="Johannesson H."/>
        </authorList>
    </citation>
    <scope>NUCLEOTIDE SEQUENCE [LARGE SCALE GENOMIC DNA]</scope>
    <source>
        <strain evidence="2 3">CBS 112042</strain>
    </source>
</reference>
<organism evidence="2 3">
    <name type="scientific">Podospora bellae-mahoneyi</name>
    <dbReference type="NCBI Taxonomy" id="2093777"/>
    <lineage>
        <taxon>Eukaryota</taxon>
        <taxon>Fungi</taxon>
        <taxon>Dikarya</taxon>
        <taxon>Ascomycota</taxon>
        <taxon>Pezizomycotina</taxon>
        <taxon>Sordariomycetes</taxon>
        <taxon>Sordariomycetidae</taxon>
        <taxon>Sordariales</taxon>
        <taxon>Podosporaceae</taxon>
        <taxon>Podospora</taxon>
    </lineage>
</organism>
<protein>
    <submittedName>
        <fullName evidence="2">Uncharacterized protein</fullName>
    </submittedName>
</protein>